<proteinExistence type="predicted"/>
<gene>
    <name evidence="4" type="ORF">OsJ_04230</name>
    <name evidence="2" type="ORF">P0039A07.11</name>
    <name evidence="3" type="ORF">P0677H08.43</name>
</gene>
<dbReference type="AlphaFoldDB" id="A3A007"/>
<dbReference type="EMBL" id="CM000138">
    <property type="protein sequence ID" value="EAZ14304.1"/>
    <property type="molecule type" value="Genomic_DNA"/>
</dbReference>
<sequence length="173" mass="18175">MDACFSQYPSATAKHTRNQTISPITETAQLEPARRMLGGEGGARGEVEIPTEEHEDEPEPDGRRGHRPVVSDGHRGRRRRCRNSDLRLWIQLPASAEAEKGMAKVLTGGGCLEAAAKAERLGPSAAAESGAARGGPVAMVSRDGPAGSRPRWAGWEEAGVQLSRGGSGLGSLG</sequence>
<evidence type="ECO:0000313" key="5">
    <source>
        <dbReference type="Proteomes" id="UP000000763"/>
    </source>
</evidence>
<feature type="compositionally biased region" description="Acidic residues" evidence="1">
    <location>
        <begin position="49"/>
        <end position="59"/>
    </location>
</feature>
<accession>A3A007</accession>
<reference evidence="5" key="4">
    <citation type="journal article" date="2008" name="Nucleic Acids Res.">
        <title>The rice annotation project database (RAP-DB): 2008 update.</title>
        <authorList>
            <consortium name="The rice annotation project (RAP)"/>
        </authorList>
    </citation>
    <scope>GENOME REANNOTATION</scope>
    <source>
        <strain evidence="5">cv. Nipponbare</strain>
    </source>
</reference>
<feature type="region of interest" description="Disordered" evidence="1">
    <location>
        <begin position="122"/>
        <end position="173"/>
    </location>
</feature>
<dbReference type="Proteomes" id="UP000007752">
    <property type="component" value="Chromosome 1"/>
</dbReference>
<accession>Q5N939</accession>
<dbReference type="Proteomes" id="UP000817658">
    <property type="component" value="Chromosome 1"/>
</dbReference>
<evidence type="ECO:0000313" key="4">
    <source>
        <dbReference type="EMBL" id="EAZ14304.1"/>
    </source>
</evidence>
<reference evidence="5" key="2">
    <citation type="journal article" date="2005" name="Nature">
        <title>The map-based sequence of the rice genome.</title>
        <authorList>
            <consortium name="International rice genome sequencing project (IRGSP)"/>
            <person name="Matsumoto T."/>
            <person name="Wu J."/>
            <person name="Kanamori H."/>
            <person name="Katayose Y."/>
            <person name="Fujisawa M."/>
            <person name="Namiki N."/>
            <person name="Mizuno H."/>
            <person name="Yamamoto K."/>
            <person name="Antonio B.A."/>
            <person name="Baba T."/>
            <person name="Sakata K."/>
            <person name="Nagamura Y."/>
            <person name="Aoki H."/>
            <person name="Arikawa K."/>
            <person name="Arita K."/>
            <person name="Bito T."/>
            <person name="Chiden Y."/>
            <person name="Fujitsuka N."/>
            <person name="Fukunaka R."/>
            <person name="Hamada M."/>
            <person name="Harada C."/>
            <person name="Hayashi A."/>
            <person name="Hijishita S."/>
            <person name="Honda M."/>
            <person name="Hosokawa S."/>
            <person name="Ichikawa Y."/>
            <person name="Idonuma A."/>
            <person name="Iijima M."/>
            <person name="Ikeda M."/>
            <person name="Ikeno M."/>
            <person name="Ito K."/>
            <person name="Ito S."/>
            <person name="Ito T."/>
            <person name="Ito Y."/>
            <person name="Ito Y."/>
            <person name="Iwabuchi A."/>
            <person name="Kamiya K."/>
            <person name="Karasawa W."/>
            <person name="Kurita K."/>
            <person name="Katagiri S."/>
            <person name="Kikuta A."/>
            <person name="Kobayashi H."/>
            <person name="Kobayashi N."/>
            <person name="Machita K."/>
            <person name="Maehara T."/>
            <person name="Masukawa M."/>
            <person name="Mizubayashi T."/>
            <person name="Mukai Y."/>
            <person name="Nagasaki H."/>
            <person name="Nagata Y."/>
            <person name="Naito S."/>
            <person name="Nakashima M."/>
            <person name="Nakama Y."/>
            <person name="Nakamichi Y."/>
            <person name="Nakamura M."/>
            <person name="Meguro A."/>
            <person name="Negishi M."/>
            <person name="Ohta I."/>
            <person name="Ohta T."/>
            <person name="Okamoto M."/>
            <person name="Ono N."/>
            <person name="Saji S."/>
            <person name="Sakaguchi M."/>
            <person name="Sakai K."/>
            <person name="Shibata M."/>
            <person name="Shimokawa T."/>
            <person name="Song J."/>
            <person name="Takazaki Y."/>
            <person name="Terasawa K."/>
            <person name="Tsugane M."/>
            <person name="Tsuji K."/>
            <person name="Ueda S."/>
            <person name="Waki K."/>
            <person name="Yamagata H."/>
            <person name="Yamamoto M."/>
            <person name="Yamamoto S."/>
            <person name="Yamane H."/>
            <person name="Yoshiki S."/>
            <person name="Yoshihara R."/>
            <person name="Yukawa K."/>
            <person name="Zhong H."/>
            <person name="Yano M."/>
            <person name="Yuan Q."/>
            <person name="Ouyang S."/>
            <person name="Liu J."/>
            <person name="Jones K.M."/>
            <person name="Gansberger K."/>
            <person name="Moffat K."/>
            <person name="Hill J."/>
            <person name="Bera J."/>
            <person name="Fadrosh D."/>
            <person name="Jin S."/>
            <person name="Johri S."/>
            <person name="Kim M."/>
            <person name="Overton L."/>
            <person name="Reardon M."/>
            <person name="Tsitrin T."/>
            <person name="Vuong H."/>
            <person name="Weaver B."/>
            <person name="Ciecko A."/>
            <person name="Tallon L."/>
            <person name="Jackson J."/>
            <person name="Pai G."/>
            <person name="Aken S.V."/>
            <person name="Utterback T."/>
            <person name="Reidmuller S."/>
            <person name="Feldblyum T."/>
            <person name="Hsiao J."/>
            <person name="Zismann V."/>
            <person name="Iobst S."/>
            <person name="de Vazeille A.R."/>
            <person name="Buell C.R."/>
            <person name="Ying K."/>
            <person name="Li Y."/>
            <person name="Lu T."/>
            <person name="Huang Y."/>
            <person name="Zhao Q."/>
            <person name="Feng Q."/>
            <person name="Zhang L."/>
            <person name="Zhu J."/>
            <person name="Weng Q."/>
            <person name="Mu J."/>
            <person name="Lu Y."/>
            <person name="Fan D."/>
            <person name="Liu Y."/>
            <person name="Guan J."/>
            <person name="Zhang Y."/>
            <person name="Yu S."/>
            <person name="Liu X."/>
            <person name="Zhang Y."/>
            <person name="Hong G."/>
            <person name="Han B."/>
            <person name="Choisne N."/>
            <person name="Demange N."/>
            <person name="Orjeda G."/>
            <person name="Samain S."/>
            <person name="Cattolico L."/>
            <person name="Pelletier E."/>
            <person name="Couloux A."/>
            <person name="Segurens B."/>
            <person name="Wincker P."/>
            <person name="D'Hont A."/>
            <person name="Scarpelli C."/>
            <person name="Weissenbach J."/>
            <person name="Salanoubat M."/>
            <person name="Quetier F."/>
            <person name="Yu Y."/>
            <person name="Kim H.R."/>
            <person name="Rambo T."/>
            <person name="Currie J."/>
            <person name="Collura K."/>
            <person name="Luo M."/>
            <person name="Yang T."/>
            <person name="Ammiraju J.S.S."/>
            <person name="Engler F."/>
            <person name="Soderlund C."/>
            <person name="Wing R.A."/>
            <person name="Palmer L.E."/>
            <person name="de la Bastide M."/>
            <person name="Spiegel L."/>
            <person name="Nascimento L."/>
            <person name="Zutavern T."/>
            <person name="O'Shaughnessy A."/>
            <person name="Dike S."/>
            <person name="Dedhia N."/>
            <person name="Preston R."/>
            <person name="Balija V."/>
            <person name="McCombie W.R."/>
            <person name="Chow T."/>
            <person name="Chen H."/>
            <person name="Chung M."/>
            <person name="Chen C."/>
            <person name="Shaw J."/>
            <person name="Wu H."/>
            <person name="Hsiao K."/>
            <person name="Chao Y."/>
            <person name="Chu M."/>
            <person name="Cheng C."/>
            <person name="Hour A."/>
            <person name="Lee P."/>
            <person name="Lin S."/>
            <person name="Lin Y."/>
            <person name="Liou J."/>
            <person name="Liu S."/>
            <person name="Hsing Y."/>
            <person name="Raghuvanshi S."/>
            <person name="Mohanty A."/>
            <person name="Bharti A.K."/>
            <person name="Gaur A."/>
            <person name="Gupta V."/>
            <person name="Kumar D."/>
            <person name="Ravi V."/>
            <person name="Vij S."/>
            <person name="Kapur A."/>
            <person name="Khurana P."/>
            <person name="Khurana P."/>
            <person name="Khurana J.P."/>
            <person name="Tyagi A.K."/>
            <person name="Gaikwad K."/>
            <person name="Singh A."/>
            <person name="Dalal V."/>
            <person name="Srivastava S."/>
            <person name="Dixit A."/>
            <person name="Pal A.K."/>
            <person name="Ghazi I.A."/>
            <person name="Yadav M."/>
            <person name="Pandit A."/>
            <person name="Bhargava A."/>
            <person name="Sureshbabu K."/>
            <person name="Batra K."/>
            <person name="Sharma T.R."/>
            <person name="Mohapatra T."/>
            <person name="Singh N.K."/>
            <person name="Messing J."/>
            <person name="Nelson A.B."/>
            <person name="Fuks G."/>
            <person name="Kavchok S."/>
            <person name="Keizer G."/>
            <person name="Linton E."/>
            <person name="Llaca V."/>
            <person name="Song R."/>
            <person name="Tanyolac B."/>
            <person name="Young S."/>
            <person name="Ho-Il K."/>
            <person name="Hahn J.H."/>
            <person name="Sangsakoo G."/>
            <person name="Vanavichit A."/>
            <person name="de Mattos Luiz.A.T."/>
            <person name="Zimmer P.D."/>
            <person name="Malone G."/>
            <person name="Dellagostin O."/>
            <person name="de Oliveira A.C."/>
            <person name="Bevan M."/>
            <person name="Bancroft I."/>
            <person name="Minx P."/>
            <person name="Cordum H."/>
            <person name="Wilson R."/>
            <person name="Cheng Z."/>
            <person name="Jin W."/>
            <person name="Jiang J."/>
            <person name="Leong S.A."/>
            <person name="Iwama H."/>
            <person name="Gojobori T."/>
            <person name="Itoh T."/>
            <person name="Niimura Y."/>
            <person name="Fujii Y."/>
            <person name="Habara T."/>
            <person name="Sakai H."/>
            <person name="Sato Y."/>
            <person name="Wilson G."/>
            <person name="Kumar K."/>
            <person name="McCouch S."/>
            <person name="Juretic N."/>
            <person name="Hoen D."/>
            <person name="Wright S."/>
            <person name="Bruskiewich R."/>
            <person name="Bureau T."/>
            <person name="Miyao A."/>
            <person name="Hirochika H."/>
            <person name="Nishikawa T."/>
            <person name="Kadowaki K."/>
            <person name="Sugiura M."/>
            <person name="Burr B."/>
            <person name="Sasaki T."/>
        </authorList>
    </citation>
    <scope>NUCLEOTIDE SEQUENCE [LARGE SCALE GENOMIC DNA]</scope>
    <source>
        <strain evidence="5">cv. Nipponbare</strain>
    </source>
</reference>
<dbReference type="Proteomes" id="UP000000763">
    <property type="component" value="Chromosome 1"/>
</dbReference>
<feature type="compositionally biased region" description="Polar residues" evidence="1">
    <location>
        <begin position="18"/>
        <end position="28"/>
    </location>
</feature>
<dbReference type="EMBL" id="AP003235">
    <property type="protein sequence ID" value="BAD81712.1"/>
    <property type="molecule type" value="Genomic_DNA"/>
</dbReference>
<dbReference type="EMBL" id="AP003286">
    <property type="protein sequence ID" value="BAD82017.1"/>
    <property type="molecule type" value="Genomic_DNA"/>
</dbReference>
<reference evidence="4" key="3">
    <citation type="journal article" date="2005" name="PLoS Biol.">
        <title>The genomes of Oryza sativa: a history of duplications.</title>
        <authorList>
            <person name="Yu J."/>
            <person name="Wang J."/>
            <person name="Lin W."/>
            <person name="Li S."/>
            <person name="Li H."/>
            <person name="Zhou J."/>
            <person name="Ni P."/>
            <person name="Dong W."/>
            <person name="Hu S."/>
            <person name="Zeng C."/>
            <person name="Zhang J."/>
            <person name="Zhang Y."/>
            <person name="Li R."/>
            <person name="Xu Z."/>
            <person name="Li S."/>
            <person name="Li X."/>
            <person name="Zheng H."/>
            <person name="Cong L."/>
            <person name="Lin L."/>
            <person name="Yin J."/>
            <person name="Geng J."/>
            <person name="Li G."/>
            <person name="Shi J."/>
            <person name="Liu J."/>
            <person name="Lv H."/>
            <person name="Li J."/>
            <person name="Wang J."/>
            <person name="Deng Y."/>
            <person name="Ran L."/>
            <person name="Shi X."/>
            <person name="Wang X."/>
            <person name="Wu Q."/>
            <person name="Li C."/>
            <person name="Ren X."/>
            <person name="Wang J."/>
            <person name="Wang X."/>
            <person name="Li D."/>
            <person name="Liu D."/>
            <person name="Zhang X."/>
            <person name="Ji Z."/>
            <person name="Zhao W."/>
            <person name="Sun Y."/>
            <person name="Zhang Z."/>
            <person name="Bao J."/>
            <person name="Han Y."/>
            <person name="Dong L."/>
            <person name="Ji J."/>
            <person name="Chen P."/>
            <person name="Wu S."/>
            <person name="Liu J."/>
            <person name="Xiao Y."/>
            <person name="Bu D."/>
            <person name="Tan J."/>
            <person name="Yang L."/>
            <person name="Ye C."/>
            <person name="Zhang J."/>
            <person name="Xu J."/>
            <person name="Zhou Y."/>
            <person name="Yu Y."/>
            <person name="Zhang B."/>
            <person name="Zhuang S."/>
            <person name="Wei H."/>
            <person name="Liu B."/>
            <person name="Lei M."/>
            <person name="Yu H."/>
            <person name="Li Y."/>
            <person name="Xu H."/>
            <person name="Wei S."/>
            <person name="He X."/>
            <person name="Fang L."/>
            <person name="Zhang Z."/>
            <person name="Zhang Y."/>
            <person name="Huang X."/>
            <person name="Su Z."/>
            <person name="Tong W."/>
            <person name="Li J."/>
            <person name="Tong Z."/>
            <person name="Li S."/>
            <person name="Ye J."/>
            <person name="Wang L."/>
            <person name="Fang L."/>
            <person name="Lei T."/>
            <person name="Chen C."/>
            <person name="Chen H."/>
            <person name="Xu Z."/>
            <person name="Li H."/>
            <person name="Huang H."/>
            <person name="Zhang F."/>
            <person name="Xu H."/>
            <person name="Li N."/>
            <person name="Zhao C."/>
            <person name="Li S."/>
            <person name="Dong L."/>
            <person name="Huang Y."/>
            <person name="Li L."/>
            <person name="Xi Y."/>
            <person name="Qi Q."/>
            <person name="Li W."/>
            <person name="Zhang B."/>
            <person name="Hu W."/>
            <person name="Zhang Y."/>
            <person name="Tian X."/>
            <person name="Jiao Y."/>
            <person name="Liang X."/>
            <person name="Jin J."/>
            <person name="Gao L."/>
            <person name="Zheng W."/>
            <person name="Hao B."/>
            <person name="Liu S."/>
            <person name="Wang W."/>
            <person name="Yuan L."/>
            <person name="Cao M."/>
            <person name="McDermott J."/>
            <person name="Samudrala R."/>
            <person name="Wang J."/>
            <person name="Wong G.K."/>
            <person name="Yang H."/>
        </authorList>
    </citation>
    <scope>NUCLEOTIDE SEQUENCE [LARGE SCALE GENOMIC DNA]</scope>
</reference>
<evidence type="ECO:0000313" key="2">
    <source>
        <dbReference type="EMBL" id="BAD81712.1"/>
    </source>
</evidence>
<feature type="compositionally biased region" description="Low complexity" evidence="1">
    <location>
        <begin position="122"/>
        <end position="136"/>
    </location>
</feature>
<organism evidence="3">
    <name type="scientific">Oryza sativa subsp. japonica</name>
    <name type="common">Rice</name>
    <dbReference type="NCBI Taxonomy" id="39947"/>
    <lineage>
        <taxon>Eukaryota</taxon>
        <taxon>Viridiplantae</taxon>
        <taxon>Streptophyta</taxon>
        <taxon>Embryophyta</taxon>
        <taxon>Tracheophyta</taxon>
        <taxon>Spermatophyta</taxon>
        <taxon>Magnoliopsida</taxon>
        <taxon>Liliopsida</taxon>
        <taxon>Poales</taxon>
        <taxon>Poaceae</taxon>
        <taxon>BOP clade</taxon>
        <taxon>Oryzoideae</taxon>
        <taxon>Oryzeae</taxon>
        <taxon>Oryzinae</taxon>
        <taxon>Oryza</taxon>
        <taxon>Oryza sativa</taxon>
    </lineage>
</organism>
<evidence type="ECO:0000256" key="1">
    <source>
        <dbReference type="SAM" id="MobiDB-lite"/>
    </source>
</evidence>
<protein>
    <submittedName>
        <fullName evidence="3">Uncharacterized protein</fullName>
    </submittedName>
</protein>
<reference evidence="3" key="1">
    <citation type="journal article" date="2002" name="Nature">
        <title>The genome sequence and structure of rice chromosome 1.</title>
        <authorList>
            <person name="Sasaki T."/>
            <person name="Matsumoto T."/>
            <person name="Yamamoto K."/>
            <person name="Sakata K."/>
            <person name="Baba T."/>
            <person name="Katayose Y."/>
            <person name="Wu J."/>
            <person name="Niimura Y."/>
            <person name="Cheng Z."/>
            <person name="Nagamura Y."/>
            <person name="Antonio B.A."/>
            <person name="Kanamori H."/>
            <person name="Hosokawa S."/>
            <person name="Masukawa M."/>
            <person name="Arikawa K."/>
            <person name="Chiden Y."/>
            <person name="Hayashi M."/>
            <person name="Okamoto M."/>
            <person name="Ando T."/>
            <person name="Aoki H."/>
            <person name="Arita K."/>
            <person name="Hamada M."/>
            <person name="Harada C."/>
            <person name="Hijishita S."/>
            <person name="Honda M."/>
            <person name="Ichikawa Y."/>
            <person name="Idonuma A."/>
            <person name="Iijima M."/>
            <person name="Ikeda M."/>
            <person name="Ikeno M."/>
            <person name="Itoh S."/>
            <person name="Itoh T."/>
            <person name="Itoh Y."/>
            <person name="Itoh Y."/>
            <person name="Iwabuchi A."/>
            <person name="Kamiya K."/>
            <person name="Karasawa W."/>
            <person name="Katagiri S."/>
            <person name="Kikuta A."/>
            <person name="Kobayashi N."/>
            <person name="Kono I."/>
            <person name="Machita K."/>
            <person name="Maehara T."/>
            <person name="Mizuno H."/>
            <person name="Mizubayashi T."/>
            <person name="Mukai Y."/>
            <person name="Nagasaki H."/>
            <person name="Nakashima M."/>
            <person name="Nakama Y."/>
            <person name="Nakamichi Y."/>
            <person name="Nakamura M."/>
            <person name="Namiki N."/>
            <person name="Negishi M."/>
            <person name="Ohta I."/>
            <person name="Ono N."/>
            <person name="Saji S."/>
            <person name="Sakai K."/>
            <person name="Shibata M."/>
            <person name="Shimokawa T."/>
            <person name="Shomura A."/>
            <person name="Song J."/>
            <person name="Takazaki Y."/>
            <person name="Terasawa K."/>
            <person name="Tsuji K."/>
            <person name="Waki K."/>
            <person name="Yamagata H."/>
            <person name="Yamane H."/>
            <person name="Yoshiki S."/>
            <person name="Yoshihara R."/>
            <person name="Yukawa K."/>
            <person name="Zhong H."/>
            <person name="Iwama H."/>
            <person name="Endo T."/>
            <person name="Ito H."/>
            <person name="Hahn J.H."/>
            <person name="Kim H.I."/>
            <person name="Eun M.Y."/>
            <person name="Yano M."/>
            <person name="Jiang J."/>
            <person name="Gojobori T."/>
        </authorList>
    </citation>
    <scope>NUCLEOTIDE SEQUENCE</scope>
</reference>
<reference evidence="4" key="5">
    <citation type="submission" date="2008-12" db="EMBL/GenBank/DDBJ databases">
        <title>Improved gene annotation of the rice (Oryza sativa) genomes.</title>
        <authorList>
            <person name="Wang J."/>
            <person name="Li R."/>
            <person name="Fan W."/>
            <person name="Huang Q."/>
            <person name="Zhang J."/>
            <person name="Zhou Y."/>
            <person name="Hu Y."/>
            <person name="Zi S."/>
            <person name="Li J."/>
            <person name="Ni P."/>
            <person name="Zheng H."/>
            <person name="Zhang Y."/>
            <person name="Zhao M."/>
            <person name="Hao Q."/>
            <person name="McDermott J."/>
            <person name="Samudrala R."/>
            <person name="Kristiansen K."/>
            <person name="Wong G.K.-S."/>
        </authorList>
    </citation>
    <scope>NUCLEOTIDE SEQUENCE</scope>
</reference>
<evidence type="ECO:0000313" key="3">
    <source>
        <dbReference type="EMBL" id="BAD82017.1"/>
    </source>
</evidence>
<name>A3A007_ORYSJ</name>
<feature type="region of interest" description="Disordered" evidence="1">
    <location>
        <begin position="1"/>
        <end position="82"/>
    </location>
</feature>